<protein>
    <recommendedName>
        <fullName evidence="4">WRC domain-containing protein</fullName>
    </recommendedName>
</protein>
<evidence type="ECO:0000256" key="3">
    <source>
        <dbReference type="SAM" id="MobiDB-lite"/>
    </source>
</evidence>
<keyword evidence="1" id="KW-0539">Nucleus</keyword>
<accession>A0A8T0N3K1</accession>
<sequence>MRIRRNPSRILALSADATAQVQPKALLPEEPVLPPPAPASPASQVDDIVASLYLLKAGPVKFCLQSCAWTSTHPDTLNPEELNDDDGRVGDAWREPRENPGLSYSDVDFVLQQDEEETESEVEEFFLVKRKKVEDKIGKQQQQKEVVVVVNEKLKRDGNQQKKGSKSKTMKARVVTDDEPPRCKKTDGRKWSCQSTAALPHTLCEKHLSRSRSYYSSLKQAPGPGEGSSKSASQKALVGSGAAPAKASSGSKRARASALPALASNAPARSKAAPSAAAGARPSSKRPQKKKKKEDDYSGGAFYYPEPFGPFRGKQRGHYSSSRPAIVEEEEEGSPQGDASTSEAPEGGVFPEAKLSSKATRKALKIRTLESLKGQSL</sequence>
<feature type="region of interest" description="Disordered" evidence="3">
    <location>
        <begin position="73"/>
        <end position="101"/>
    </location>
</feature>
<dbReference type="Proteomes" id="UP000823388">
    <property type="component" value="Chromosome 9N"/>
</dbReference>
<organism evidence="5 6">
    <name type="scientific">Panicum virgatum</name>
    <name type="common">Blackwell switchgrass</name>
    <dbReference type="NCBI Taxonomy" id="38727"/>
    <lineage>
        <taxon>Eukaryota</taxon>
        <taxon>Viridiplantae</taxon>
        <taxon>Streptophyta</taxon>
        <taxon>Embryophyta</taxon>
        <taxon>Tracheophyta</taxon>
        <taxon>Spermatophyta</taxon>
        <taxon>Magnoliopsida</taxon>
        <taxon>Liliopsida</taxon>
        <taxon>Poales</taxon>
        <taxon>Poaceae</taxon>
        <taxon>PACMAD clade</taxon>
        <taxon>Panicoideae</taxon>
        <taxon>Panicodae</taxon>
        <taxon>Paniceae</taxon>
        <taxon>Panicinae</taxon>
        <taxon>Panicum</taxon>
        <taxon>Panicum sect. Hiantes</taxon>
    </lineage>
</organism>
<feature type="compositionally biased region" description="Basic and acidic residues" evidence="3">
    <location>
        <begin position="85"/>
        <end position="98"/>
    </location>
</feature>
<proteinExistence type="predicted"/>
<dbReference type="Pfam" id="PF08879">
    <property type="entry name" value="WRC"/>
    <property type="match status" value="1"/>
</dbReference>
<dbReference type="AlphaFoldDB" id="A0A8T0N3K1"/>
<dbReference type="EMBL" id="CM029054">
    <property type="protein sequence ID" value="KAG2543453.1"/>
    <property type="molecule type" value="Genomic_DNA"/>
</dbReference>
<feature type="compositionally biased region" description="Basic and acidic residues" evidence="3">
    <location>
        <begin position="174"/>
        <end position="190"/>
    </location>
</feature>
<dbReference type="PROSITE" id="PS51667">
    <property type="entry name" value="WRC"/>
    <property type="match status" value="1"/>
</dbReference>
<feature type="region of interest" description="Disordered" evidence="3">
    <location>
        <begin position="155"/>
        <end position="197"/>
    </location>
</feature>
<dbReference type="PANTHER" id="PTHR34680">
    <property type="entry name" value="EXPRESSED PROTEIN"/>
    <property type="match status" value="1"/>
</dbReference>
<comment type="caution">
    <text evidence="5">The sequence shown here is derived from an EMBL/GenBank/DDBJ whole genome shotgun (WGS) entry which is preliminary data.</text>
</comment>
<feature type="compositionally biased region" description="Basic residues" evidence="3">
    <location>
        <begin position="283"/>
        <end position="292"/>
    </location>
</feature>
<keyword evidence="6" id="KW-1185">Reference proteome</keyword>
<evidence type="ECO:0000256" key="2">
    <source>
        <dbReference type="PROSITE-ProRule" id="PRU01002"/>
    </source>
</evidence>
<evidence type="ECO:0000313" key="6">
    <source>
        <dbReference type="Proteomes" id="UP000823388"/>
    </source>
</evidence>
<dbReference type="PANTHER" id="PTHR34680:SF3">
    <property type="entry name" value="EXPRESSED PROTEIN"/>
    <property type="match status" value="1"/>
</dbReference>
<feature type="region of interest" description="Disordered" evidence="3">
    <location>
        <begin position="213"/>
        <end position="361"/>
    </location>
</feature>
<name>A0A8T0N3K1_PANVG</name>
<dbReference type="InterPro" id="IPR014977">
    <property type="entry name" value="WRC_dom"/>
</dbReference>
<evidence type="ECO:0000259" key="4">
    <source>
        <dbReference type="PROSITE" id="PS51667"/>
    </source>
</evidence>
<reference evidence="5" key="1">
    <citation type="submission" date="2020-05" db="EMBL/GenBank/DDBJ databases">
        <title>WGS assembly of Panicum virgatum.</title>
        <authorList>
            <person name="Lovell J.T."/>
            <person name="Jenkins J."/>
            <person name="Shu S."/>
            <person name="Juenger T.E."/>
            <person name="Schmutz J."/>
        </authorList>
    </citation>
    <scope>NUCLEOTIDE SEQUENCE</scope>
    <source>
        <strain evidence="5">AP13</strain>
    </source>
</reference>
<evidence type="ECO:0000313" key="5">
    <source>
        <dbReference type="EMBL" id="KAG2543453.1"/>
    </source>
</evidence>
<gene>
    <name evidence="5" type="ORF">PVAP13_9NG747900</name>
</gene>
<evidence type="ECO:0000256" key="1">
    <source>
        <dbReference type="ARBA" id="ARBA00023242"/>
    </source>
</evidence>
<comment type="caution">
    <text evidence="2">Lacks conserved residue(s) required for the propagation of feature annotation.</text>
</comment>
<feature type="compositionally biased region" description="Low complexity" evidence="3">
    <location>
        <begin position="239"/>
        <end position="282"/>
    </location>
</feature>
<feature type="domain" description="WRC" evidence="4">
    <location>
        <begin position="177"/>
        <end position="221"/>
    </location>
</feature>